<feature type="compositionally biased region" description="Polar residues" evidence="1">
    <location>
        <begin position="48"/>
        <end position="62"/>
    </location>
</feature>
<dbReference type="AlphaFoldDB" id="G4QE36"/>
<keyword evidence="2" id="KW-0732">Signal</keyword>
<gene>
    <name evidence="3" type="ordered locus">GNIT_3216</name>
</gene>
<keyword evidence="4" id="KW-1185">Reference proteome</keyword>
<feature type="chain" id="PRO_5003467194" evidence="2">
    <location>
        <begin position="38"/>
        <end position="364"/>
    </location>
</feature>
<dbReference type="RefSeq" id="WP_014110181.1">
    <property type="nucleotide sequence ID" value="NC_016041.1"/>
</dbReference>
<proteinExistence type="predicted"/>
<name>G4QE36_GLANF</name>
<protein>
    <submittedName>
        <fullName evidence="3">MltA-interacting MipA family protein</fullName>
    </submittedName>
</protein>
<dbReference type="HOGENOM" id="CLU_056131_0_0_6"/>
<organism evidence="3 4">
    <name type="scientific">Glaciecola nitratireducens (strain JCM 12485 / KCTC 12276 / FR1064)</name>
    <dbReference type="NCBI Taxonomy" id="1085623"/>
    <lineage>
        <taxon>Bacteria</taxon>
        <taxon>Pseudomonadati</taxon>
        <taxon>Pseudomonadota</taxon>
        <taxon>Gammaproteobacteria</taxon>
        <taxon>Alteromonadales</taxon>
        <taxon>Alteromonadaceae</taxon>
        <taxon>Brumicola</taxon>
    </lineage>
</organism>
<evidence type="ECO:0000256" key="1">
    <source>
        <dbReference type="SAM" id="MobiDB-lite"/>
    </source>
</evidence>
<dbReference type="OrthoDB" id="5290976at2"/>
<dbReference type="STRING" id="1085623.GNIT_3216"/>
<reference evidence="3 4" key="1">
    <citation type="journal article" date="2011" name="J. Bacteriol.">
        <title>Complete genome sequence of seawater bacterium Glaciecola nitratireducens FR1064T.</title>
        <authorList>
            <person name="Bian F."/>
            <person name="Qin Q.L."/>
            <person name="Xie B.B."/>
            <person name="Shu Y.L."/>
            <person name="Zhang X.Y."/>
            <person name="Yu Y."/>
            <person name="Chen B."/>
            <person name="Chen X.L."/>
            <person name="Zhou B.C."/>
            <person name="Zhang Y.Z."/>
        </authorList>
    </citation>
    <scope>NUCLEOTIDE SEQUENCE [LARGE SCALE GENOMIC DNA]</scope>
    <source>
        <strain evidence="4">JCM 12485 / KCTC 12276 / FR1064</strain>
    </source>
</reference>
<dbReference type="EMBL" id="CP003060">
    <property type="protein sequence ID" value="AEP31310.1"/>
    <property type="molecule type" value="Genomic_DNA"/>
</dbReference>
<evidence type="ECO:0000256" key="2">
    <source>
        <dbReference type="SAM" id="SignalP"/>
    </source>
</evidence>
<evidence type="ECO:0000313" key="3">
    <source>
        <dbReference type="EMBL" id="AEP31310.1"/>
    </source>
</evidence>
<sequence>MNSTSIKVFPAHHTLLKLIAASGLLVSVLIFTPTASAADESNTEEKSVSLTGNSQNPEQSEQSPDKDKKNRVSLGDGVGKADIAMDRSLTGFENVNESLSLWELGVGGGAFYNPKYPASSEGRFFSLALPFVVYRGETFRIGDGGGARAVVIENETFEVDFSFGVALPSDSEDNSARVGMPELDFLGEIGPQMIFMLGNYDFDKNADGENMGTNLGKGRLDFRLQARAVFSTDFSRIDGRGYIFEPQISYQHRGLKHEDTAFNISFGMIFATEETHDYFYEVSPEFATAARPAYDAKAGYLGSELTLGLSFRVSENVRAFVGGSAQFHSLAANKDSPLFEKEVTYSIGTAFVWRFYKSDARAKW</sequence>
<dbReference type="Pfam" id="PF06629">
    <property type="entry name" value="MipA"/>
    <property type="match status" value="1"/>
</dbReference>
<dbReference type="eggNOG" id="COG3713">
    <property type="taxonomic scope" value="Bacteria"/>
</dbReference>
<feature type="signal peptide" evidence="2">
    <location>
        <begin position="1"/>
        <end position="37"/>
    </location>
</feature>
<accession>G4QE36</accession>
<feature type="region of interest" description="Disordered" evidence="1">
    <location>
        <begin position="40"/>
        <end position="73"/>
    </location>
</feature>
<dbReference type="KEGG" id="gni:GNIT_3216"/>
<dbReference type="InterPro" id="IPR010583">
    <property type="entry name" value="MipA"/>
</dbReference>
<evidence type="ECO:0000313" key="4">
    <source>
        <dbReference type="Proteomes" id="UP000009282"/>
    </source>
</evidence>
<dbReference type="Proteomes" id="UP000009282">
    <property type="component" value="Chromosome"/>
</dbReference>